<organism evidence="1 2">
    <name type="scientific">Lithocarpus litseifolius</name>
    <dbReference type="NCBI Taxonomy" id="425828"/>
    <lineage>
        <taxon>Eukaryota</taxon>
        <taxon>Viridiplantae</taxon>
        <taxon>Streptophyta</taxon>
        <taxon>Embryophyta</taxon>
        <taxon>Tracheophyta</taxon>
        <taxon>Spermatophyta</taxon>
        <taxon>Magnoliopsida</taxon>
        <taxon>eudicotyledons</taxon>
        <taxon>Gunneridae</taxon>
        <taxon>Pentapetalae</taxon>
        <taxon>rosids</taxon>
        <taxon>fabids</taxon>
        <taxon>Fagales</taxon>
        <taxon>Fagaceae</taxon>
        <taxon>Lithocarpus</taxon>
    </lineage>
</organism>
<proteinExistence type="predicted"/>
<accession>A0AAW2CN26</accession>
<evidence type="ECO:0000313" key="1">
    <source>
        <dbReference type="EMBL" id="KAK9999594.1"/>
    </source>
</evidence>
<protein>
    <submittedName>
        <fullName evidence="1">Uncharacterized protein</fullName>
    </submittedName>
</protein>
<comment type="caution">
    <text evidence="1">The sequence shown here is derived from an EMBL/GenBank/DDBJ whole genome shotgun (WGS) entry which is preliminary data.</text>
</comment>
<dbReference type="AlphaFoldDB" id="A0AAW2CN26"/>
<gene>
    <name evidence="1" type="ORF">SO802_019197</name>
</gene>
<dbReference type="Proteomes" id="UP001459277">
    <property type="component" value="Unassembled WGS sequence"/>
</dbReference>
<reference evidence="1 2" key="1">
    <citation type="submission" date="2024-01" db="EMBL/GenBank/DDBJ databases">
        <title>A telomere-to-telomere, gap-free genome of sweet tea (Lithocarpus litseifolius).</title>
        <authorList>
            <person name="Zhou J."/>
        </authorList>
    </citation>
    <scope>NUCLEOTIDE SEQUENCE [LARGE SCALE GENOMIC DNA]</scope>
    <source>
        <strain evidence="1">Zhou-2022a</strain>
        <tissue evidence="1">Leaf</tissue>
    </source>
</reference>
<dbReference type="EMBL" id="JAZDWU010000006">
    <property type="protein sequence ID" value="KAK9999594.1"/>
    <property type="molecule type" value="Genomic_DNA"/>
</dbReference>
<feature type="non-terminal residue" evidence="1">
    <location>
        <position position="51"/>
    </location>
</feature>
<keyword evidence="2" id="KW-1185">Reference proteome</keyword>
<name>A0AAW2CN26_9ROSI</name>
<evidence type="ECO:0000313" key="2">
    <source>
        <dbReference type="Proteomes" id="UP001459277"/>
    </source>
</evidence>
<sequence length="51" mass="5652">MVGSCREEFIMFSGYFSQLASRTVPHVLFWLVVALKNRGKGTVDCLSGIIS</sequence>